<dbReference type="GO" id="GO:0005840">
    <property type="term" value="C:ribosome"/>
    <property type="evidence" value="ECO:0007669"/>
    <property type="project" value="UniProtKB-KW"/>
</dbReference>
<accession>A0A1F7X9A3</accession>
<dbReference type="SUPFAM" id="SSF52166">
    <property type="entry name" value="Ribosomal protein L4"/>
    <property type="match status" value="1"/>
</dbReference>
<evidence type="ECO:0000256" key="3">
    <source>
        <dbReference type="ARBA" id="ARBA00023274"/>
    </source>
</evidence>
<dbReference type="Proteomes" id="UP000177053">
    <property type="component" value="Unassembled WGS sequence"/>
</dbReference>
<evidence type="ECO:0000256" key="4">
    <source>
        <dbReference type="ARBA" id="ARBA00035244"/>
    </source>
</evidence>
<gene>
    <name evidence="6" type="ORF">A2Z22_02310</name>
</gene>
<dbReference type="Gene3D" id="3.40.1370.10">
    <property type="match status" value="1"/>
</dbReference>
<dbReference type="EMBL" id="MGFS01000015">
    <property type="protein sequence ID" value="OGM11607.1"/>
    <property type="molecule type" value="Genomic_DNA"/>
</dbReference>
<organism evidence="6 7">
    <name type="scientific">Candidatus Woesebacteria bacterium RBG_16_34_12</name>
    <dbReference type="NCBI Taxonomy" id="1802480"/>
    <lineage>
        <taxon>Bacteria</taxon>
        <taxon>Candidatus Woeseibacteriota</taxon>
    </lineage>
</organism>
<evidence type="ECO:0000313" key="6">
    <source>
        <dbReference type="EMBL" id="OGM11607.1"/>
    </source>
</evidence>
<comment type="similarity">
    <text evidence="1">Belongs to the universal ribosomal protein uL4 family.</text>
</comment>
<evidence type="ECO:0000256" key="5">
    <source>
        <dbReference type="ARBA" id="ARBA00035462"/>
    </source>
</evidence>
<dbReference type="InterPro" id="IPR023574">
    <property type="entry name" value="Ribosomal_uL4_dom_sf"/>
</dbReference>
<evidence type="ECO:0000313" key="7">
    <source>
        <dbReference type="Proteomes" id="UP000177053"/>
    </source>
</evidence>
<dbReference type="AlphaFoldDB" id="A0A1F7X9A3"/>
<evidence type="ECO:0000256" key="2">
    <source>
        <dbReference type="ARBA" id="ARBA00022980"/>
    </source>
</evidence>
<sequence>MPKKWQEKKNMQLLAQAIRVYESNRHPGLSKVKTRGEVNISTRKIYRQKGTGLARHGAKSAPIFVGGGIAHGPKGIKRELSLPRILKNKALMMALSLKAQEGRLFIIDKINGLEKTQQAKNLINKIIAKEKILNKNPKIIISLSKENKKVEIALRNLRHVLLIPFRNLNAYNVFFTGMLLVDKEALGEDKKADPKKAIDKKELVDKVKIGKNKVTSKNLKDTKKSKAK</sequence>
<evidence type="ECO:0000256" key="1">
    <source>
        <dbReference type="ARBA" id="ARBA00010528"/>
    </source>
</evidence>
<keyword evidence="3" id="KW-0687">Ribonucleoprotein</keyword>
<dbReference type="GO" id="GO:0003735">
    <property type="term" value="F:structural constituent of ribosome"/>
    <property type="evidence" value="ECO:0007669"/>
    <property type="project" value="InterPro"/>
</dbReference>
<protein>
    <recommendedName>
        <fullName evidence="4">Large ribosomal subunit protein uL4</fullName>
    </recommendedName>
    <alternativeName>
        <fullName evidence="5">50S ribosomal protein L4</fullName>
    </alternativeName>
</protein>
<dbReference type="GO" id="GO:1990904">
    <property type="term" value="C:ribonucleoprotein complex"/>
    <property type="evidence" value="ECO:0007669"/>
    <property type="project" value="UniProtKB-KW"/>
</dbReference>
<keyword evidence="2 6" id="KW-0689">Ribosomal protein</keyword>
<proteinExistence type="inferred from homology"/>
<dbReference type="Pfam" id="PF00573">
    <property type="entry name" value="Ribosomal_L4"/>
    <property type="match status" value="1"/>
</dbReference>
<comment type="caution">
    <text evidence="6">The sequence shown here is derived from an EMBL/GenBank/DDBJ whole genome shotgun (WGS) entry which is preliminary data.</text>
</comment>
<dbReference type="InterPro" id="IPR002136">
    <property type="entry name" value="Ribosomal_uL4"/>
</dbReference>
<dbReference type="InterPro" id="IPR013005">
    <property type="entry name" value="Ribosomal_uL4-like"/>
</dbReference>
<dbReference type="NCBIfam" id="TIGR03953">
    <property type="entry name" value="rplD_bact"/>
    <property type="match status" value="1"/>
</dbReference>
<name>A0A1F7X9A3_9BACT</name>
<dbReference type="PANTHER" id="PTHR10746:SF6">
    <property type="entry name" value="LARGE RIBOSOMAL SUBUNIT PROTEIN UL4M"/>
    <property type="match status" value="1"/>
</dbReference>
<reference evidence="6 7" key="1">
    <citation type="journal article" date="2016" name="Nat. Commun.">
        <title>Thousands of microbial genomes shed light on interconnected biogeochemical processes in an aquifer system.</title>
        <authorList>
            <person name="Anantharaman K."/>
            <person name="Brown C.T."/>
            <person name="Hug L.A."/>
            <person name="Sharon I."/>
            <person name="Castelle C.J."/>
            <person name="Probst A.J."/>
            <person name="Thomas B.C."/>
            <person name="Singh A."/>
            <person name="Wilkins M.J."/>
            <person name="Karaoz U."/>
            <person name="Brodie E.L."/>
            <person name="Williams K.H."/>
            <person name="Hubbard S.S."/>
            <person name="Banfield J.F."/>
        </authorList>
    </citation>
    <scope>NUCLEOTIDE SEQUENCE [LARGE SCALE GENOMIC DNA]</scope>
</reference>
<dbReference type="GO" id="GO:0006412">
    <property type="term" value="P:translation"/>
    <property type="evidence" value="ECO:0007669"/>
    <property type="project" value="InterPro"/>
</dbReference>
<dbReference type="PANTHER" id="PTHR10746">
    <property type="entry name" value="50S RIBOSOMAL PROTEIN L4"/>
    <property type="match status" value="1"/>
</dbReference>